<feature type="transmembrane region" description="Helical" evidence="1">
    <location>
        <begin position="101"/>
        <end position="120"/>
    </location>
</feature>
<proteinExistence type="predicted"/>
<gene>
    <name evidence="2" type="ORF">S03H2_36538</name>
</gene>
<dbReference type="InterPro" id="IPR009339">
    <property type="entry name" value="DUF998"/>
</dbReference>
<dbReference type="AlphaFoldDB" id="X1HI23"/>
<protein>
    <submittedName>
        <fullName evidence="2">Uncharacterized protein</fullName>
    </submittedName>
</protein>
<feature type="transmembrane region" description="Helical" evidence="1">
    <location>
        <begin position="63"/>
        <end position="89"/>
    </location>
</feature>
<keyword evidence="1" id="KW-1133">Transmembrane helix</keyword>
<keyword evidence="1" id="KW-0812">Transmembrane</keyword>
<sequence>MARPILLLISSILGILVALFFPLDAGGELTTLRGKMHLALVVAMGIFTIAGMVALWFRLQLVAVWSAFATFSLISAIVSLILVIISGIFAKSNYMGLIERIMVSPYQIYYFVLSLMVFLIN</sequence>
<organism evidence="2">
    <name type="scientific">marine sediment metagenome</name>
    <dbReference type="NCBI Taxonomy" id="412755"/>
    <lineage>
        <taxon>unclassified sequences</taxon>
        <taxon>metagenomes</taxon>
        <taxon>ecological metagenomes</taxon>
    </lineage>
</organism>
<dbReference type="EMBL" id="BARU01022429">
    <property type="protein sequence ID" value="GAH56710.1"/>
    <property type="molecule type" value="Genomic_DNA"/>
</dbReference>
<feature type="transmembrane region" description="Helical" evidence="1">
    <location>
        <begin position="38"/>
        <end position="57"/>
    </location>
</feature>
<comment type="caution">
    <text evidence="2">The sequence shown here is derived from an EMBL/GenBank/DDBJ whole genome shotgun (WGS) entry which is preliminary data.</text>
</comment>
<reference evidence="2" key="1">
    <citation type="journal article" date="2014" name="Front. Microbiol.">
        <title>High frequency of phylogenetically diverse reductive dehalogenase-homologous genes in deep subseafloor sedimentary metagenomes.</title>
        <authorList>
            <person name="Kawai M."/>
            <person name="Futagami T."/>
            <person name="Toyoda A."/>
            <person name="Takaki Y."/>
            <person name="Nishi S."/>
            <person name="Hori S."/>
            <person name="Arai W."/>
            <person name="Tsubouchi T."/>
            <person name="Morono Y."/>
            <person name="Uchiyama I."/>
            <person name="Ito T."/>
            <person name="Fujiyama A."/>
            <person name="Inagaki F."/>
            <person name="Takami H."/>
        </authorList>
    </citation>
    <scope>NUCLEOTIDE SEQUENCE</scope>
    <source>
        <strain evidence="2">Expedition CK06-06</strain>
    </source>
</reference>
<evidence type="ECO:0000313" key="2">
    <source>
        <dbReference type="EMBL" id="GAH56710.1"/>
    </source>
</evidence>
<keyword evidence="1" id="KW-0472">Membrane</keyword>
<accession>X1HI23</accession>
<evidence type="ECO:0000256" key="1">
    <source>
        <dbReference type="SAM" id="Phobius"/>
    </source>
</evidence>
<feature type="transmembrane region" description="Helical" evidence="1">
    <location>
        <begin position="6"/>
        <end position="26"/>
    </location>
</feature>
<dbReference type="Pfam" id="PF06197">
    <property type="entry name" value="DUF998"/>
    <property type="match status" value="1"/>
</dbReference>
<name>X1HI23_9ZZZZ</name>